<evidence type="ECO:0000313" key="20">
    <source>
        <dbReference type="Proteomes" id="UP000239001"/>
    </source>
</evidence>
<evidence type="ECO:0000256" key="1">
    <source>
        <dbReference type="ARBA" id="ARBA00004571"/>
    </source>
</evidence>
<evidence type="ECO:0000256" key="8">
    <source>
        <dbReference type="ARBA" id="ARBA00023047"/>
    </source>
</evidence>
<dbReference type="Proteomes" id="UP000239001">
    <property type="component" value="Unassembled WGS sequence"/>
</dbReference>
<keyword evidence="14" id="KW-0449">Lipoprotein</keyword>
<keyword evidence="3" id="KW-0813">Transport</keyword>
<keyword evidence="15" id="KW-1133">Transmembrane helix</keyword>
<dbReference type="AlphaFoldDB" id="A0A2T1LV57"/>
<feature type="domain" description="Soluble ligand binding" evidence="17">
    <location>
        <begin position="376"/>
        <end position="429"/>
    </location>
</feature>
<dbReference type="GO" id="GO:0015288">
    <property type="term" value="F:porin activity"/>
    <property type="evidence" value="ECO:0007669"/>
    <property type="project" value="UniProtKB-KW"/>
</dbReference>
<feature type="transmembrane region" description="Helical" evidence="15">
    <location>
        <begin position="12"/>
        <end position="35"/>
    </location>
</feature>
<evidence type="ECO:0000256" key="14">
    <source>
        <dbReference type="ARBA" id="ARBA00023288"/>
    </source>
</evidence>
<sequence>MLKRIFLKKTRNSFYFGTIGLVSILTNTTFCFYSLAQESPRSLRPVEENPRITQKIQSIETTNYTLGAGDRISVSVFQVADFSGERLVLADGTITMPLLGMIKVAGLTTGELSDLLSKRYANFLKRPIINVNLLSPRPLQVAIAGEINNPGSYTLALSDGKFPLLSDLIRSAGGITTVADIRQIELRRNVRGTQKIWTLNLWDLILFGNLAQDVSLRDGDQIVIPTKDPIDPNELRQLADANFGIQADREISVTVIGEVNRPGSYKVSPDTVAGLTGGTTGTTKRQPPRLTLALRFSGGIKQTADVRRITVNRYNRDGSLQALNIDLWNLLQTGNIEEDIILQEGDMINIPKVDEINVSEAEALASASFSAATIRVNVVGEVEKPGFVEIPPNTPLNQAIAAAGGFDHQRADARTVELLRLNGDGSVTRREIKIDLAQGITPENNPSLQNNDVIFVERNRLTAAGDTLSTFFSPIGAAVGGFFSIFNIFSLFGR</sequence>
<keyword evidence="5" id="KW-0762">Sugar transport</keyword>
<evidence type="ECO:0000256" key="12">
    <source>
        <dbReference type="ARBA" id="ARBA00023139"/>
    </source>
</evidence>
<feature type="domain" description="Polysaccharide export protein N-terminal" evidence="16">
    <location>
        <begin position="61"/>
        <end position="133"/>
    </location>
</feature>
<name>A0A2T1LV57_9CHRO</name>
<feature type="domain" description="Soluble ligand binding" evidence="17">
    <location>
        <begin position="253"/>
        <end position="271"/>
    </location>
</feature>
<gene>
    <name evidence="19" type="ORF">C7H19_16275</name>
</gene>
<dbReference type="GO" id="GO:0015159">
    <property type="term" value="F:polysaccharide transmembrane transporter activity"/>
    <property type="evidence" value="ECO:0007669"/>
    <property type="project" value="InterPro"/>
</dbReference>
<comment type="subcellular location">
    <subcellularLocation>
        <location evidence="1">Cell outer membrane</location>
        <topology evidence="1">Multi-pass membrane protein</topology>
    </subcellularLocation>
</comment>
<evidence type="ECO:0000256" key="6">
    <source>
        <dbReference type="ARBA" id="ARBA00022692"/>
    </source>
</evidence>
<dbReference type="GO" id="GO:0046930">
    <property type="term" value="C:pore complex"/>
    <property type="evidence" value="ECO:0007669"/>
    <property type="project" value="UniProtKB-KW"/>
</dbReference>
<evidence type="ECO:0000259" key="16">
    <source>
        <dbReference type="Pfam" id="PF02563"/>
    </source>
</evidence>
<evidence type="ECO:0000256" key="3">
    <source>
        <dbReference type="ARBA" id="ARBA00022448"/>
    </source>
</evidence>
<dbReference type="EMBL" id="PXOH01000019">
    <property type="protein sequence ID" value="PSF35564.1"/>
    <property type="molecule type" value="Genomic_DNA"/>
</dbReference>
<comment type="similarity">
    <text evidence="2">Belongs to the BexD/CtrA/VexA family.</text>
</comment>
<dbReference type="Pfam" id="PF22461">
    <property type="entry name" value="SLBB_2"/>
    <property type="match status" value="1"/>
</dbReference>
<keyword evidence="4" id="KW-1134">Transmembrane beta strand</keyword>
<reference evidence="19 20" key="1">
    <citation type="submission" date="2018-03" db="EMBL/GenBank/DDBJ databases">
        <title>The ancient ancestry and fast evolution of plastids.</title>
        <authorList>
            <person name="Moore K.R."/>
            <person name="Magnabosco C."/>
            <person name="Momper L."/>
            <person name="Gold D.A."/>
            <person name="Bosak T."/>
            <person name="Fournier G.P."/>
        </authorList>
    </citation>
    <scope>NUCLEOTIDE SEQUENCE [LARGE SCALE GENOMIC DNA]</scope>
    <source>
        <strain evidence="19 20">CCALA 016</strain>
    </source>
</reference>
<dbReference type="InterPro" id="IPR003715">
    <property type="entry name" value="Poly_export_N"/>
</dbReference>
<keyword evidence="20" id="KW-1185">Reference proteome</keyword>
<dbReference type="Gene3D" id="3.10.560.10">
    <property type="entry name" value="Outer membrane lipoprotein wza domain like"/>
    <property type="match status" value="3"/>
</dbReference>
<dbReference type="Pfam" id="PF02563">
    <property type="entry name" value="Poly_export"/>
    <property type="match status" value="1"/>
</dbReference>
<dbReference type="GO" id="GO:0006811">
    <property type="term" value="P:monoatomic ion transport"/>
    <property type="evidence" value="ECO:0007669"/>
    <property type="project" value="UniProtKB-KW"/>
</dbReference>
<protein>
    <submittedName>
        <fullName evidence="19">Sugar ABC transporter substrate-binding protein</fullName>
    </submittedName>
</protein>
<feature type="transmembrane region" description="Helical" evidence="15">
    <location>
        <begin position="471"/>
        <end position="492"/>
    </location>
</feature>
<dbReference type="Gene3D" id="3.30.1950.10">
    <property type="entry name" value="wza like domain"/>
    <property type="match status" value="1"/>
</dbReference>
<dbReference type="InterPro" id="IPR019554">
    <property type="entry name" value="Soluble_ligand-bd"/>
</dbReference>
<keyword evidence="9" id="KW-0406">Ion transport</keyword>
<comment type="caution">
    <text evidence="19">The sequence shown here is derived from an EMBL/GenBank/DDBJ whole genome shotgun (WGS) entry which is preliminary data.</text>
</comment>
<keyword evidence="12" id="KW-0564">Palmitate</keyword>
<feature type="domain" description="SLBB" evidence="18">
    <location>
        <begin position="140"/>
        <end position="223"/>
    </location>
</feature>
<keyword evidence="10" id="KW-0626">Porin</keyword>
<evidence type="ECO:0000256" key="5">
    <source>
        <dbReference type="ARBA" id="ARBA00022597"/>
    </source>
</evidence>
<dbReference type="InterPro" id="IPR054765">
    <property type="entry name" value="SLBB_dom"/>
</dbReference>
<proteinExistence type="inferred from homology"/>
<evidence type="ECO:0000256" key="4">
    <source>
        <dbReference type="ARBA" id="ARBA00022452"/>
    </source>
</evidence>
<evidence type="ECO:0000256" key="2">
    <source>
        <dbReference type="ARBA" id="ARBA00009450"/>
    </source>
</evidence>
<keyword evidence="8" id="KW-0625">Polysaccharide transport</keyword>
<dbReference type="Pfam" id="PF10531">
    <property type="entry name" value="SLBB"/>
    <property type="match status" value="2"/>
</dbReference>
<dbReference type="PANTHER" id="PTHR33619:SF3">
    <property type="entry name" value="POLYSACCHARIDE EXPORT PROTEIN GFCE-RELATED"/>
    <property type="match status" value="1"/>
</dbReference>
<organism evidence="19 20">
    <name type="scientific">Aphanothece hegewaldii CCALA 016</name>
    <dbReference type="NCBI Taxonomy" id="2107694"/>
    <lineage>
        <taxon>Bacteria</taxon>
        <taxon>Bacillati</taxon>
        <taxon>Cyanobacteriota</taxon>
        <taxon>Cyanophyceae</taxon>
        <taxon>Oscillatoriophycideae</taxon>
        <taxon>Chroococcales</taxon>
        <taxon>Aphanothecaceae</taxon>
        <taxon>Aphanothece</taxon>
    </lineage>
</organism>
<evidence type="ECO:0000259" key="18">
    <source>
        <dbReference type="Pfam" id="PF22461"/>
    </source>
</evidence>
<keyword evidence="11 15" id="KW-0472">Membrane</keyword>
<accession>A0A2T1LV57</accession>
<reference evidence="19 20" key="2">
    <citation type="submission" date="2018-03" db="EMBL/GenBank/DDBJ databases">
        <authorList>
            <person name="Keele B.F."/>
        </authorList>
    </citation>
    <scope>NUCLEOTIDE SEQUENCE [LARGE SCALE GENOMIC DNA]</scope>
    <source>
        <strain evidence="19 20">CCALA 016</strain>
    </source>
</reference>
<dbReference type="OrthoDB" id="9793939at2"/>
<evidence type="ECO:0000256" key="9">
    <source>
        <dbReference type="ARBA" id="ARBA00023065"/>
    </source>
</evidence>
<evidence type="ECO:0000256" key="7">
    <source>
        <dbReference type="ARBA" id="ARBA00022729"/>
    </source>
</evidence>
<keyword evidence="13" id="KW-0998">Cell outer membrane</keyword>
<evidence type="ECO:0000256" key="15">
    <source>
        <dbReference type="SAM" id="Phobius"/>
    </source>
</evidence>
<dbReference type="PANTHER" id="PTHR33619">
    <property type="entry name" value="POLYSACCHARIDE EXPORT PROTEIN GFCE-RELATED"/>
    <property type="match status" value="1"/>
</dbReference>
<evidence type="ECO:0000313" key="19">
    <source>
        <dbReference type="EMBL" id="PSF35564.1"/>
    </source>
</evidence>
<keyword evidence="7" id="KW-0732">Signal</keyword>
<keyword evidence="6 15" id="KW-0812">Transmembrane</keyword>
<dbReference type="InterPro" id="IPR049712">
    <property type="entry name" value="Poly_export"/>
</dbReference>
<evidence type="ECO:0000259" key="17">
    <source>
        <dbReference type="Pfam" id="PF10531"/>
    </source>
</evidence>
<dbReference type="GO" id="GO:0009279">
    <property type="term" value="C:cell outer membrane"/>
    <property type="evidence" value="ECO:0007669"/>
    <property type="project" value="UniProtKB-SubCell"/>
</dbReference>
<evidence type="ECO:0000256" key="11">
    <source>
        <dbReference type="ARBA" id="ARBA00023136"/>
    </source>
</evidence>
<dbReference type="RefSeq" id="WP_106457977.1">
    <property type="nucleotide sequence ID" value="NZ_PXOH01000019.1"/>
</dbReference>
<evidence type="ECO:0000256" key="13">
    <source>
        <dbReference type="ARBA" id="ARBA00023237"/>
    </source>
</evidence>
<evidence type="ECO:0000256" key="10">
    <source>
        <dbReference type="ARBA" id="ARBA00023114"/>
    </source>
</evidence>